<reference evidence="1 2" key="1">
    <citation type="journal article" date="2019" name="Sci. Rep.">
        <title>Orb-weaving spider Araneus ventricosus genome elucidates the spidroin gene catalogue.</title>
        <authorList>
            <person name="Kono N."/>
            <person name="Nakamura H."/>
            <person name="Ohtoshi R."/>
            <person name="Moran D.A.P."/>
            <person name="Shinohara A."/>
            <person name="Yoshida Y."/>
            <person name="Fujiwara M."/>
            <person name="Mori M."/>
            <person name="Tomita M."/>
            <person name="Arakawa K."/>
        </authorList>
    </citation>
    <scope>NUCLEOTIDE SEQUENCE [LARGE SCALE GENOMIC DNA]</scope>
</reference>
<comment type="caution">
    <text evidence="1">The sequence shown here is derived from an EMBL/GenBank/DDBJ whole genome shotgun (WGS) entry which is preliminary data.</text>
</comment>
<gene>
    <name evidence="1" type="ORF">AVEN_154323_1</name>
</gene>
<dbReference type="OrthoDB" id="6431442at2759"/>
<dbReference type="Proteomes" id="UP000499080">
    <property type="component" value="Unassembled WGS sequence"/>
</dbReference>
<dbReference type="GO" id="GO:0003676">
    <property type="term" value="F:nucleic acid binding"/>
    <property type="evidence" value="ECO:0007669"/>
    <property type="project" value="InterPro"/>
</dbReference>
<protein>
    <submittedName>
        <fullName evidence="1">Uncharacterized protein</fullName>
    </submittedName>
</protein>
<dbReference type="InterPro" id="IPR036397">
    <property type="entry name" value="RNaseH_sf"/>
</dbReference>
<dbReference type="AlphaFoldDB" id="A0A4Y2QR39"/>
<proteinExistence type="predicted"/>
<evidence type="ECO:0000313" key="1">
    <source>
        <dbReference type="EMBL" id="GBN65700.1"/>
    </source>
</evidence>
<name>A0A4Y2QR39_ARAVE</name>
<dbReference type="Gene3D" id="3.30.420.10">
    <property type="entry name" value="Ribonuclease H-like superfamily/Ribonuclease H"/>
    <property type="match status" value="1"/>
</dbReference>
<keyword evidence="2" id="KW-1185">Reference proteome</keyword>
<evidence type="ECO:0000313" key="2">
    <source>
        <dbReference type="Proteomes" id="UP000499080"/>
    </source>
</evidence>
<dbReference type="EMBL" id="BGPR01014547">
    <property type="protein sequence ID" value="GBN65700.1"/>
    <property type="molecule type" value="Genomic_DNA"/>
</dbReference>
<organism evidence="1 2">
    <name type="scientific">Araneus ventricosus</name>
    <name type="common">Orbweaver spider</name>
    <name type="synonym">Epeira ventricosa</name>
    <dbReference type="NCBI Taxonomy" id="182803"/>
    <lineage>
        <taxon>Eukaryota</taxon>
        <taxon>Metazoa</taxon>
        <taxon>Ecdysozoa</taxon>
        <taxon>Arthropoda</taxon>
        <taxon>Chelicerata</taxon>
        <taxon>Arachnida</taxon>
        <taxon>Araneae</taxon>
        <taxon>Araneomorphae</taxon>
        <taxon>Entelegynae</taxon>
        <taxon>Araneoidea</taxon>
        <taxon>Araneidae</taxon>
        <taxon>Araneus</taxon>
    </lineage>
</organism>
<accession>A0A4Y2QR39</accession>
<sequence>MATENRLASAKGLNGLDLHQELSLNCWEVFGSVSQEWNEALFWNLELLGRKQKVLVEFTRSTTRALHIELVSDLTTDKFLMALQRFVDRRELPHTVYTDDAHHLPCCKQRIDFSLE</sequence>